<proteinExistence type="predicted"/>
<name>A0A9X7J0L4_9FIRM</name>
<gene>
    <name evidence="1" type="ORF">MOST_30790</name>
</gene>
<dbReference type="RefSeq" id="WP_054936971.1">
    <property type="nucleotide sequence ID" value="NZ_PVXL01000072.1"/>
</dbReference>
<protein>
    <submittedName>
        <fullName evidence="1">Uncharacterized protein</fullName>
    </submittedName>
</protein>
<dbReference type="Proteomes" id="UP000239430">
    <property type="component" value="Unassembled WGS sequence"/>
</dbReference>
<reference evidence="1 2" key="1">
    <citation type="submission" date="2018-03" db="EMBL/GenBank/DDBJ databases">
        <title>Genome sequence of Moorella stamsii DSM 26217.</title>
        <authorList>
            <person name="Poehlein A."/>
            <person name="Daniel R."/>
        </authorList>
    </citation>
    <scope>NUCLEOTIDE SEQUENCE [LARGE SCALE GENOMIC DNA]</scope>
    <source>
        <strain evidence="2">DSM 26217</strain>
    </source>
</reference>
<comment type="caution">
    <text evidence="1">The sequence shown here is derived from an EMBL/GenBank/DDBJ whole genome shotgun (WGS) entry which is preliminary data.</text>
</comment>
<dbReference type="AlphaFoldDB" id="A0A9X7J0L4"/>
<keyword evidence="2" id="KW-1185">Reference proteome</keyword>
<organism evidence="1 2">
    <name type="scientific">Neomoorella stamsii</name>
    <dbReference type="NCBI Taxonomy" id="1266720"/>
    <lineage>
        <taxon>Bacteria</taxon>
        <taxon>Bacillati</taxon>
        <taxon>Bacillota</taxon>
        <taxon>Clostridia</taxon>
        <taxon>Neomoorellales</taxon>
        <taxon>Neomoorellaceae</taxon>
        <taxon>Neomoorella</taxon>
    </lineage>
</organism>
<sequence length="76" mass="8724">MTQHKFTNWVEVDVRTGKPLPNHRQLIGKTYFDRDGGIIEVVDICCLFPSTHVVVERKATKERWSVAAESIIELVD</sequence>
<dbReference type="EMBL" id="PVXL01000072">
    <property type="protein sequence ID" value="PRR69655.1"/>
    <property type="molecule type" value="Genomic_DNA"/>
</dbReference>
<evidence type="ECO:0000313" key="2">
    <source>
        <dbReference type="Proteomes" id="UP000239430"/>
    </source>
</evidence>
<accession>A0A9X7J0L4</accession>
<evidence type="ECO:0000313" key="1">
    <source>
        <dbReference type="EMBL" id="PRR69655.1"/>
    </source>
</evidence>